<feature type="compositionally biased region" description="Polar residues" evidence="1">
    <location>
        <begin position="54"/>
        <end position="76"/>
    </location>
</feature>
<protein>
    <submittedName>
        <fullName evidence="2">Uncharacterized protein</fullName>
    </submittedName>
</protein>
<sequence length="181" mass="20512">MDSAKHHSSVQETSSQATPLQTDVRMTQSLSLGSNKSNNSSSRSTSSSHGRQRYLSSLSNNPTMARSPASGSSMRQKSCRRKQISRSIVVPEMSNMVSIVREVGRGNGRYCATFSWPPWRFPVEELLHESDHVFYLTEFTDMALPIDQDLLARIIQTVVTGYWKRRSFYRALQIGVYRRSS</sequence>
<proteinExistence type="predicted"/>
<dbReference type="EMBL" id="FMJY01000001">
    <property type="protein sequence ID" value="SCO76711.1"/>
    <property type="molecule type" value="Genomic_DNA"/>
</dbReference>
<dbReference type="AlphaFoldDB" id="A0A2H3SKM1"/>
<evidence type="ECO:0000313" key="2">
    <source>
        <dbReference type="EMBL" id="SCO76711.1"/>
    </source>
</evidence>
<reference evidence="3" key="1">
    <citation type="submission" date="2016-09" db="EMBL/GenBank/DDBJ databases">
        <authorList>
            <person name="Guldener U."/>
        </authorList>
    </citation>
    <scope>NUCLEOTIDE SEQUENCE [LARGE SCALE GENOMIC DNA]</scope>
    <source>
        <strain evidence="3">V64-1</strain>
    </source>
</reference>
<evidence type="ECO:0000313" key="3">
    <source>
        <dbReference type="Proteomes" id="UP000219369"/>
    </source>
</evidence>
<feature type="region of interest" description="Disordered" evidence="1">
    <location>
        <begin position="1"/>
        <end position="84"/>
    </location>
</feature>
<dbReference type="Proteomes" id="UP000219369">
    <property type="component" value="Unassembled WGS sequence"/>
</dbReference>
<name>A0A2H3SKM1_FUSOX</name>
<gene>
    <name evidence="2" type="ORF">FRV6_00923</name>
</gene>
<organism evidence="2 3">
    <name type="scientific">Fusarium oxysporum</name>
    <name type="common">Fusarium vascular wilt</name>
    <dbReference type="NCBI Taxonomy" id="5507"/>
    <lineage>
        <taxon>Eukaryota</taxon>
        <taxon>Fungi</taxon>
        <taxon>Dikarya</taxon>
        <taxon>Ascomycota</taxon>
        <taxon>Pezizomycotina</taxon>
        <taxon>Sordariomycetes</taxon>
        <taxon>Hypocreomycetidae</taxon>
        <taxon>Hypocreales</taxon>
        <taxon>Nectriaceae</taxon>
        <taxon>Fusarium</taxon>
        <taxon>Fusarium oxysporum species complex</taxon>
    </lineage>
</organism>
<feature type="compositionally biased region" description="Polar residues" evidence="1">
    <location>
        <begin position="10"/>
        <end position="28"/>
    </location>
</feature>
<evidence type="ECO:0000256" key="1">
    <source>
        <dbReference type="SAM" id="MobiDB-lite"/>
    </source>
</evidence>
<accession>A0A2H3SKM1</accession>
<dbReference type="OrthoDB" id="5085187at2759"/>
<feature type="compositionally biased region" description="Low complexity" evidence="1">
    <location>
        <begin position="29"/>
        <end position="48"/>
    </location>
</feature>